<organism evidence="1 2">
    <name type="scientific">Candidatus Jorgensenbacteria bacterium GW2011_GWC1_48_8</name>
    <dbReference type="NCBI Taxonomy" id="1618666"/>
    <lineage>
        <taxon>Bacteria</taxon>
        <taxon>Candidatus Joergenseniibacteriota</taxon>
    </lineage>
</organism>
<accession>A0A0G1UVP0</accession>
<gene>
    <name evidence="1" type="ORF">UY32_C0031G0004</name>
</gene>
<evidence type="ECO:0000313" key="2">
    <source>
        <dbReference type="Proteomes" id="UP000034600"/>
    </source>
</evidence>
<comment type="caution">
    <text evidence="1">The sequence shown here is derived from an EMBL/GenBank/DDBJ whole genome shotgun (WGS) entry which is preliminary data.</text>
</comment>
<protein>
    <submittedName>
        <fullName evidence="1">Uncharacterized protein</fullName>
    </submittedName>
</protein>
<sequence>MVVQLNLRNQIIRIFEKKKDTFILTTVLINFKKEIRKTLEIKYVRIVESIFMMIQNVLMLELVAQRNIHTR</sequence>
<dbReference type="AlphaFoldDB" id="A0A0G1UVP0"/>
<dbReference type="Proteomes" id="UP000034600">
    <property type="component" value="Unassembled WGS sequence"/>
</dbReference>
<proteinExistence type="predicted"/>
<name>A0A0G1UVP0_9BACT</name>
<evidence type="ECO:0000313" key="1">
    <source>
        <dbReference type="EMBL" id="KKU98212.1"/>
    </source>
</evidence>
<dbReference type="EMBL" id="LCPO01000031">
    <property type="protein sequence ID" value="KKU98212.1"/>
    <property type="molecule type" value="Genomic_DNA"/>
</dbReference>
<reference evidence="1 2" key="1">
    <citation type="journal article" date="2015" name="Nature">
        <title>rRNA introns, odd ribosomes, and small enigmatic genomes across a large radiation of phyla.</title>
        <authorList>
            <person name="Brown C.T."/>
            <person name="Hug L.A."/>
            <person name="Thomas B.C."/>
            <person name="Sharon I."/>
            <person name="Castelle C.J."/>
            <person name="Singh A."/>
            <person name="Wilkins M.J."/>
            <person name="Williams K.H."/>
            <person name="Banfield J.F."/>
        </authorList>
    </citation>
    <scope>NUCLEOTIDE SEQUENCE [LARGE SCALE GENOMIC DNA]</scope>
</reference>